<feature type="compositionally biased region" description="Basic and acidic residues" evidence="1">
    <location>
        <begin position="1"/>
        <end position="42"/>
    </location>
</feature>
<feature type="region of interest" description="Disordered" evidence="1">
    <location>
        <begin position="1"/>
        <end position="56"/>
    </location>
</feature>
<proteinExistence type="predicted"/>
<evidence type="ECO:0000313" key="2">
    <source>
        <dbReference type="EMBL" id="TNN34692.1"/>
    </source>
</evidence>
<gene>
    <name evidence="2" type="ORF">EYF80_055143</name>
</gene>
<dbReference type="Proteomes" id="UP000314294">
    <property type="component" value="Unassembled WGS sequence"/>
</dbReference>
<reference evidence="2 3" key="1">
    <citation type="submission" date="2019-03" db="EMBL/GenBank/DDBJ databases">
        <title>First draft genome of Liparis tanakae, snailfish: a comprehensive survey of snailfish specific genes.</title>
        <authorList>
            <person name="Kim W."/>
            <person name="Song I."/>
            <person name="Jeong J.-H."/>
            <person name="Kim D."/>
            <person name="Kim S."/>
            <person name="Ryu S."/>
            <person name="Song J.Y."/>
            <person name="Lee S.K."/>
        </authorList>
    </citation>
    <scope>NUCLEOTIDE SEQUENCE [LARGE SCALE GENOMIC DNA]</scope>
    <source>
        <tissue evidence="2">Muscle</tissue>
    </source>
</reference>
<comment type="caution">
    <text evidence="2">The sequence shown here is derived from an EMBL/GenBank/DDBJ whole genome shotgun (WGS) entry which is preliminary data.</text>
</comment>
<evidence type="ECO:0000313" key="3">
    <source>
        <dbReference type="Proteomes" id="UP000314294"/>
    </source>
</evidence>
<organism evidence="2 3">
    <name type="scientific">Liparis tanakae</name>
    <name type="common">Tanaka's snailfish</name>
    <dbReference type="NCBI Taxonomy" id="230148"/>
    <lineage>
        <taxon>Eukaryota</taxon>
        <taxon>Metazoa</taxon>
        <taxon>Chordata</taxon>
        <taxon>Craniata</taxon>
        <taxon>Vertebrata</taxon>
        <taxon>Euteleostomi</taxon>
        <taxon>Actinopterygii</taxon>
        <taxon>Neopterygii</taxon>
        <taxon>Teleostei</taxon>
        <taxon>Neoteleostei</taxon>
        <taxon>Acanthomorphata</taxon>
        <taxon>Eupercaria</taxon>
        <taxon>Perciformes</taxon>
        <taxon>Cottioidei</taxon>
        <taxon>Cottales</taxon>
        <taxon>Liparidae</taxon>
        <taxon>Liparis</taxon>
    </lineage>
</organism>
<protein>
    <submittedName>
        <fullName evidence="2">Uncharacterized protein</fullName>
    </submittedName>
</protein>
<evidence type="ECO:0000256" key="1">
    <source>
        <dbReference type="SAM" id="MobiDB-lite"/>
    </source>
</evidence>
<accession>A0A4Z2F2G7</accession>
<dbReference type="EMBL" id="SRLO01001911">
    <property type="protein sequence ID" value="TNN34692.1"/>
    <property type="molecule type" value="Genomic_DNA"/>
</dbReference>
<name>A0A4Z2F2G7_9TELE</name>
<dbReference type="AlphaFoldDB" id="A0A4Z2F2G7"/>
<keyword evidence="3" id="KW-1185">Reference proteome</keyword>
<sequence>MNVRGGAERRSREEEQRGGGREEEAERRSREEEQRGGAERRSRGVTSGCLREQSQLNTDVNASVLVLWRRAGGERRFNTST</sequence>